<dbReference type="KEGG" id="nue:C5F50_04970"/>
<dbReference type="AlphaFoldDB" id="A0A7D5M3W5"/>
<sequence>MNYFSYPQVDADIVCKMNGGQWNENGNYCDGIFDICEHVGGTKISWNVTPECESQITEAGDLTCLDVGLIHISCIFQ</sequence>
<name>A0A7D5M3W5_9ARCH</name>
<dbReference type="EMBL" id="CP026995">
    <property type="protein sequence ID" value="QLH06494.1"/>
    <property type="molecule type" value="Genomic_DNA"/>
</dbReference>
<dbReference type="Proteomes" id="UP000509478">
    <property type="component" value="Chromosome"/>
</dbReference>
<evidence type="ECO:0000313" key="1">
    <source>
        <dbReference type="EMBL" id="QLH06494.1"/>
    </source>
</evidence>
<protein>
    <submittedName>
        <fullName evidence="1">Uncharacterized protein</fullName>
    </submittedName>
</protein>
<organism evidence="1 2">
    <name type="scientific">Nitrosopumilus ureiphilus</name>
    <dbReference type="NCBI Taxonomy" id="1470067"/>
    <lineage>
        <taxon>Archaea</taxon>
        <taxon>Nitrososphaerota</taxon>
        <taxon>Nitrososphaeria</taxon>
        <taxon>Nitrosopumilales</taxon>
        <taxon>Nitrosopumilaceae</taxon>
        <taxon>Nitrosopumilus</taxon>
    </lineage>
</organism>
<dbReference type="RefSeq" id="WP_179372575.1">
    <property type="nucleotide sequence ID" value="NZ_CP026995.1"/>
</dbReference>
<keyword evidence="2" id="KW-1185">Reference proteome</keyword>
<dbReference type="GeneID" id="56067401"/>
<evidence type="ECO:0000313" key="2">
    <source>
        <dbReference type="Proteomes" id="UP000509478"/>
    </source>
</evidence>
<gene>
    <name evidence="1" type="ORF">C5F50_04970</name>
</gene>
<accession>A0A7D5M3W5</accession>
<proteinExistence type="predicted"/>
<reference evidence="1 2" key="1">
    <citation type="submission" date="2018-02" db="EMBL/GenBank/DDBJ databases">
        <title>Complete genome of Nitrosopumilus ureaphilus PS0.</title>
        <authorList>
            <person name="Qin W."/>
            <person name="Zheng Y."/>
            <person name="Stahl D.A."/>
        </authorList>
    </citation>
    <scope>NUCLEOTIDE SEQUENCE [LARGE SCALE GENOMIC DNA]</scope>
    <source>
        <strain evidence="1 2">PS0</strain>
    </source>
</reference>